<evidence type="ECO:0000313" key="1">
    <source>
        <dbReference type="EMBL" id="JAA62885.1"/>
    </source>
</evidence>
<feature type="non-terminal residue" evidence="1">
    <location>
        <position position="1"/>
    </location>
</feature>
<reference evidence="1" key="1">
    <citation type="submission" date="2012-11" db="EMBL/GenBank/DDBJ databases">
        <authorList>
            <person name="Lucero-Rivera Y.E."/>
            <person name="Tovar-Ramirez D."/>
        </authorList>
    </citation>
    <scope>NUCLEOTIDE SEQUENCE</scope>
    <source>
        <tissue evidence="1">Salivary gland</tissue>
    </source>
</reference>
<dbReference type="Gene3D" id="3.40.50.1820">
    <property type="entry name" value="alpha/beta hydrolase"/>
    <property type="match status" value="1"/>
</dbReference>
<proteinExistence type="evidence at transcript level"/>
<dbReference type="InterPro" id="IPR029058">
    <property type="entry name" value="AB_hydrolase_fold"/>
</dbReference>
<reference evidence="1" key="2">
    <citation type="journal article" date="2015" name="J. Proteomics">
        <title>Sexual differences in the sialomes of the zebra tick, Rhipicephalus pulchellus.</title>
        <authorList>
            <person name="Tan A.W."/>
            <person name="Francischetti I.M."/>
            <person name="Slovak M."/>
            <person name="Kini R.M."/>
            <person name="Ribeiro J.M."/>
        </authorList>
    </citation>
    <scope>NUCLEOTIDE SEQUENCE</scope>
    <source>
        <tissue evidence="1">Salivary gland</tissue>
    </source>
</reference>
<dbReference type="ESTHER" id="9acar-l7mfw2">
    <property type="family name" value="Duf_1057"/>
</dbReference>
<evidence type="ECO:0008006" key="2">
    <source>
        <dbReference type="Google" id="ProtNLM"/>
    </source>
</evidence>
<dbReference type="PANTHER" id="PTHR47533:SF4">
    <property type="entry name" value="AB HYDROLASE-1 DOMAIN-CONTAINING PROTEIN"/>
    <property type="match status" value="1"/>
</dbReference>
<organism evidence="1">
    <name type="scientific">Rhipicephalus pulchellus</name>
    <name type="common">Yellow backed tick</name>
    <name type="synonym">Dermacentor pulchellus</name>
    <dbReference type="NCBI Taxonomy" id="72859"/>
    <lineage>
        <taxon>Eukaryota</taxon>
        <taxon>Metazoa</taxon>
        <taxon>Ecdysozoa</taxon>
        <taxon>Arthropoda</taxon>
        <taxon>Chelicerata</taxon>
        <taxon>Arachnida</taxon>
        <taxon>Acari</taxon>
        <taxon>Parasitiformes</taxon>
        <taxon>Ixodida</taxon>
        <taxon>Ixodoidea</taxon>
        <taxon>Ixodidae</taxon>
        <taxon>Rhipicephalinae</taxon>
        <taxon>Rhipicephalus</taxon>
        <taxon>Rhipicephalus</taxon>
    </lineage>
</organism>
<name>L7MFW2_RHIPC</name>
<dbReference type="PANTHER" id="PTHR47533">
    <property type="entry name" value="PROTEIN CBG21859"/>
    <property type="match status" value="1"/>
</dbReference>
<dbReference type="EMBL" id="GACK01002149">
    <property type="protein sequence ID" value="JAA62885.1"/>
    <property type="molecule type" value="mRNA"/>
</dbReference>
<dbReference type="Pfam" id="PF06342">
    <property type="entry name" value="DUF1057"/>
    <property type="match status" value="1"/>
</dbReference>
<protein>
    <recommendedName>
        <fullName evidence="2">Hydrolase/acyltransferase</fullName>
    </recommendedName>
</protein>
<sequence length="396" mass="44265">NTMQGTIKIFLSLKPCKNVCTVSRLPPKILLCRGLLTSRSHGQIEAVATQVLEPTAAALKKQPAPVEPPEWPYTERTVKVHTCAKLYQDWRKWKPGYQNAPPDGIEVELGYMHTGLDRPVAQRTGSPTVLLLHGAPGSYRDFTQLVPFLDSQGVTVISPRWPDLRLSYQTGTFWHSAEEKTQLLTDFLKAINISKVDMLVAHSSAIYPTLNVMTRPGMPQVKAVALLAPAGHQLVRAIRPLPLMRAFAVHYTNPRYQGFMRHLGIAIMKYTRNPIKPNIEDAIMSLQTMIFSDYEEAGDKIKQVANSGIPLLIAFSENDRAINPEVIFNMVDLIGTRNEDLWLYDADGKLVRKGSTSGSRKVMLFKKGGHYLFRRHPEVVNSAVMELLQTALASSK</sequence>
<dbReference type="AlphaFoldDB" id="L7MFW2"/>
<dbReference type="InterPro" id="IPR010463">
    <property type="entry name" value="DUF1057"/>
</dbReference>
<accession>L7MFW2</accession>
<dbReference type="SUPFAM" id="SSF53474">
    <property type="entry name" value="alpha/beta-Hydrolases"/>
    <property type="match status" value="1"/>
</dbReference>